<gene>
    <name evidence="3" type="ORF">VPK24_03490</name>
</gene>
<protein>
    <submittedName>
        <fullName evidence="3">Cupin domain-containing protein</fullName>
    </submittedName>
</protein>
<dbReference type="InterPro" id="IPR014710">
    <property type="entry name" value="RmlC-like_jellyroll"/>
</dbReference>
<dbReference type="InterPro" id="IPR013096">
    <property type="entry name" value="Cupin_2"/>
</dbReference>
<comment type="caution">
    <text evidence="3">The sequence shown here is derived from an EMBL/GenBank/DDBJ whole genome shotgun (WGS) entry which is preliminary data.</text>
</comment>
<dbReference type="Gene3D" id="2.60.120.10">
    <property type="entry name" value="Jelly Rolls"/>
    <property type="match status" value="1"/>
</dbReference>
<dbReference type="Proteomes" id="UP001604335">
    <property type="component" value="Unassembled WGS sequence"/>
</dbReference>
<sequence>MKRVALSEVPIERVSHNPAIAKQVLLRQGDLPHLTNFSRACFAPGQVSPGHAHSDMHEVFFIEAGQGTMIIDGQHFDLVPGVCLAIAPHEVHEIANTGPEELVITYFGLRAIGD</sequence>
<dbReference type="Pfam" id="PF07883">
    <property type="entry name" value="Cupin_2"/>
    <property type="match status" value="1"/>
</dbReference>
<dbReference type="PANTHER" id="PTHR35848:SF6">
    <property type="entry name" value="CUPIN TYPE-2 DOMAIN-CONTAINING PROTEIN"/>
    <property type="match status" value="1"/>
</dbReference>
<proteinExistence type="predicted"/>
<accession>A0ABW7C663</accession>
<keyword evidence="1" id="KW-0479">Metal-binding</keyword>
<evidence type="ECO:0000313" key="4">
    <source>
        <dbReference type="Proteomes" id="UP001604335"/>
    </source>
</evidence>
<name>A0ABW7C663_9CYAN</name>
<dbReference type="SUPFAM" id="SSF51182">
    <property type="entry name" value="RmlC-like cupins"/>
    <property type="match status" value="1"/>
</dbReference>
<dbReference type="PANTHER" id="PTHR35848">
    <property type="entry name" value="OXALATE-BINDING PROTEIN"/>
    <property type="match status" value="1"/>
</dbReference>
<evidence type="ECO:0000259" key="2">
    <source>
        <dbReference type="Pfam" id="PF07883"/>
    </source>
</evidence>
<evidence type="ECO:0000256" key="1">
    <source>
        <dbReference type="ARBA" id="ARBA00022723"/>
    </source>
</evidence>
<organism evidence="3 4">
    <name type="scientific">Limnothrix redekei LRLZ20PSL1</name>
    <dbReference type="NCBI Taxonomy" id="3112953"/>
    <lineage>
        <taxon>Bacteria</taxon>
        <taxon>Bacillati</taxon>
        <taxon>Cyanobacteriota</taxon>
        <taxon>Cyanophyceae</taxon>
        <taxon>Pseudanabaenales</taxon>
        <taxon>Pseudanabaenaceae</taxon>
        <taxon>Limnothrix</taxon>
    </lineage>
</organism>
<evidence type="ECO:0000313" key="3">
    <source>
        <dbReference type="EMBL" id="MFG3816688.1"/>
    </source>
</evidence>
<keyword evidence="4" id="KW-1185">Reference proteome</keyword>
<dbReference type="InterPro" id="IPR011051">
    <property type="entry name" value="RmlC_Cupin_sf"/>
</dbReference>
<feature type="domain" description="Cupin type-2" evidence="2">
    <location>
        <begin position="40"/>
        <end position="104"/>
    </location>
</feature>
<reference evidence="4" key="1">
    <citation type="journal article" date="2024" name="Algal Res.">
        <title>Biochemical, toxicological and genomic investigation of a high-biomass producing Limnothrix strain isolated from Italian shallow drinking water reservoir.</title>
        <authorList>
            <person name="Simonazzi M."/>
            <person name="Shishido T.K."/>
            <person name="Delbaje E."/>
            <person name="Wahlsten M."/>
            <person name="Fewer D.P."/>
            <person name="Sivonen K."/>
            <person name="Pezzolesi L."/>
            <person name="Pistocchi R."/>
        </authorList>
    </citation>
    <scope>NUCLEOTIDE SEQUENCE [LARGE SCALE GENOMIC DNA]</scope>
    <source>
        <strain evidence="4">LRLZ20PSL1</strain>
    </source>
</reference>
<dbReference type="InterPro" id="IPR051610">
    <property type="entry name" value="GPI/OXD"/>
</dbReference>
<dbReference type="RefSeq" id="WP_393010763.1">
    <property type="nucleotide sequence ID" value="NZ_JAZAQF010000018.1"/>
</dbReference>
<dbReference type="EMBL" id="JAZAQF010000018">
    <property type="protein sequence ID" value="MFG3816688.1"/>
    <property type="molecule type" value="Genomic_DNA"/>
</dbReference>